<keyword evidence="3" id="KW-0337">GPI-anchor biosynthesis</keyword>
<feature type="transmembrane region" description="Helical" evidence="8">
    <location>
        <begin position="196"/>
        <end position="213"/>
    </location>
</feature>
<sequence length="612" mass="68310">MTASRRSKREPLVPTEAAEVTNPAVLGGFSGKYISYTHSLLACGAFLIALVVACQTHYLKIVQNEYFGYPDEWFPSVSATVGDRYPARPVFQILIAATATPRFLLLFLWYYVTSKHQGTSDLFKKILLAIGVVRTVSCGVFVYITSTDDHMIHDIGMILYILLTFPYMFGTIRTASSSLLSSKPAVALKANRLRKTICGLFIFTLAPLIYFFIQHKVEKVPGAYTIYAFLEWSLIFYDIAFDGVSVYDFQTLHIQVLDANIMEKQDRDGAYSTVEKSPLKKETVAAKPGWLSEAIFFSADVYLGFVFWSMLTALPLLIWYFPLWYMGISGYEAFLFITLVPVVLGISFVRNTVRSYRGFFHLISLIGVASYLWQDPIDRLIYAAIGCGISLTTWAATWYDEYEKTGRLERDIGSLSLGLIAHTVAKAMWKSNNPIWPIMRAENGGANATGILIGVLACLALIIRDFSNKQPVQKRSITPNPNVRWSGVSVGLGAVFFILHSMFSDSSIVSRWIARGYSHHEPAPVPWGALVIAALAVGYSLSHRVFVTSFVWWAFGTASVMTLYYVPETPGFVAGLGFAIYTMSIFPSFIRTVSVCPTGRTLFLSMLTYNIL</sequence>
<dbReference type="InterPro" id="IPR053912">
    <property type="entry name" value="PGAP2IP_TM_1nd"/>
</dbReference>
<evidence type="ECO:0000313" key="12">
    <source>
        <dbReference type="EMBL" id="KAK9759672.1"/>
    </source>
</evidence>
<dbReference type="Pfam" id="PF10277">
    <property type="entry name" value="Frag1"/>
    <property type="match status" value="1"/>
</dbReference>
<dbReference type="Pfam" id="PF23022">
    <property type="entry name" value="6TM_1st_PGAP2IP"/>
    <property type="match status" value="1"/>
</dbReference>
<evidence type="ECO:0000259" key="10">
    <source>
        <dbReference type="Pfam" id="PF23021"/>
    </source>
</evidence>
<proteinExistence type="inferred from homology"/>
<feature type="domain" description="PGAP2IP second transmembrane" evidence="10">
    <location>
        <begin position="484"/>
        <end position="612"/>
    </location>
</feature>
<keyword evidence="6" id="KW-0333">Golgi apparatus</keyword>
<feature type="transmembrane region" description="Helical" evidence="8">
    <location>
        <begin position="380"/>
        <end position="399"/>
    </location>
</feature>
<feature type="transmembrane region" description="Helical" evidence="8">
    <location>
        <begin position="40"/>
        <end position="59"/>
    </location>
</feature>
<feature type="transmembrane region" description="Helical" evidence="8">
    <location>
        <begin position="483"/>
        <end position="503"/>
    </location>
</feature>
<feature type="transmembrane region" description="Helical" evidence="8">
    <location>
        <begin position="328"/>
        <end position="349"/>
    </location>
</feature>
<accession>A0ABR2WDU6</accession>
<feature type="transmembrane region" description="Helical" evidence="8">
    <location>
        <begin position="125"/>
        <end position="145"/>
    </location>
</feature>
<dbReference type="EMBL" id="JASJQH010003309">
    <property type="protein sequence ID" value="KAK9759672.1"/>
    <property type="molecule type" value="Genomic_DNA"/>
</dbReference>
<evidence type="ECO:0000256" key="8">
    <source>
        <dbReference type="SAM" id="Phobius"/>
    </source>
</evidence>
<feature type="transmembrane region" description="Helical" evidence="8">
    <location>
        <begin position="90"/>
        <end position="113"/>
    </location>
</feature>
<comment type="subcellular location">
    <subcellularLocation>
        <location evidence="1">Golgi apparatus membrane</location>
        <topology evidence="1">Multi-pass membrane protein</topology>
    </subcellularLocation>
</comment>
<name>A0ABR2WDU6_9FUNG</name>
<feature type="transmembrane region" description="Helical" evidence="8">
    <location>
        <begin position="444"/>
        <end position="463"/>
    </location>
</feature>
<feature type="transmembrane region" description="Helical" evidence="8">
    <location>
        <begin position="356"/>
        <end position="374"/>
    </location>
</feature>
<evidence type="ECO:0000256" key="6">
    <source>
        <dbReference type="ARBA" id="ARBA00023034"/>
    </source>
</evidence>
<dbReference type="InterPro" id="IPR039545">
    <property type="entry name" value="PGAP2"/>
</dbReference>
<feature type="transmembrane region" description="Helical" evidence="8">
    <location>
        <begin position="157"/>
        <end position="175"/>
    </location>
</feature>
<dbReference type="InterPro" id="IPR019402">
    <property type="entry name" value="CWH43_N"/>
</dbReference>
<evidence type="ECO:0000259" key="9">
    <source>
        <dbReference type="Pfam" id="PF10277"/>
    </source>
</evidence>
<evidence type="ECO:0000313" key="13">
    <source>
        <dbReference type="Proteomes" id="UP001479436"/>
    </source>
</evidence>
<evidence type="ECO:0000256" key="3">
    <source>
        <dbReference type="ARBA" id="ARBA00022502"/>
    </source>
</evidence>
<keyword evidence="5 8" id="KW-1133">Transmembrane helix</keyword>
<dbReference type="Proteomes" id="UP001479436">
    <property type="component" value="Unassembled WGS sequence"/>
</dbReference>
<evidence type="ECO:0000256" key="1">
    <source>
        <dbReference type="ARBA" id="ARBA00004653"/>
    </source>
</evidence>
<feature type="domain" description="PGAP2IP first transmembrane" evidence="11">
    <location>
        <begin position="305"/>
        <end position="459"/>
    </location>
</feature>
<keyword evidence="7 8" id="KW-0472">Membrane</keyword>
<protein>
    <submittedName>
        <fullName evidence="12">Protein cwh43</fullName>
    </submittedName>
</protein>
<feature type="transmembrane region" description="Helical" evidence="8">
    <location>
        <begin position="411"/>
        <end position="429"/>
    </location>
</feature>
<gene>
    <name evidence="12" type="primary">CWH43_3</name>
    <name evidence="12" type="ORF">K7432_017070</name>
</gene>
<feature type="non-terminal residue" evidence="12">
    <location>
        <position position="612"/>
    </location>
</feature>
<comment type="caution">
    <text evidence="12">The sequence shown here is derived from an EMBL/GenBank/DDBJ whole genome shotgun (WGS) entry which is preliminary data.</text>
</comment>
<evidence type="ECO:0000256" key="5">
    <source>
        <dbReference type="ARBA" id="ARBA00022989"/>
    </source>
</evidence>
<feature type="transmembrane region" description="Helical" evidence="8">
    <location>
        <begin position="572"/>
        <end position="590"/>
    </location>
</feature>
<dbReference type="PANTHER" id="PTHR12892">
    <property type="entry name" value="FGF RECEPTOR ACTIVATING PROTEIN 1"/>
    <property type="match status" value="1"/>
</dbReference>
<comment type="similarity">
    <text evidence="2">Belongs to the PGAP2 family.</text>
</comment>
<evidence type="ECO:0000256" key="7">
    <source>
        <dbReference type="ARBA" id="ARBA00023136"/>
    </source>
</evidence>
<evidence type="ECO:0000259" key="11">
    <source>
        <dbReference type="Pfam" id="PF23022"/>
    </source>
</evidence>
<feature type="transmembrane region" description="Helical" evidence="8">
    <location>
        <begin position="301"/>
        <end position="322"/>
    </location>
</feature>
<dbReference type="PANTHER" id="PTHR12892:SF11">
    <property type="entry name" value="POST-GPI ATTACHMENT TO PROTEINS FACTOR 2"/>
    <property type="match status" value="1"/>
</dbReference>
<reference evidence="12 13" key="1">
    <citation type="submission" date="2023-04" db="EMBL/GenBank/DDBJ databases">
        <title>Genome of Basidiobolus ranarum AG-B5.</title>
        <authorList>
            <person name="Stajich J.E."/>
            <person name="Carter-House D."/>
            <person name="Gryganskyi A."/>
        </authorList>
    </citation>
    <scope>NUCLEOTIDE SEQUENCE [LARGE SCALE GENOMIC DNA]</scope>
    <source>
        <strain evidence="12 13">AG-B5</strain>
    </source>
</reference>
<feature type="transmembrane region" description="Helical" evidence="8">
    <location>
        <begin position="225"/>
        <end position="247"/>
    </location>
</feature>
<evidence type="ECO:0000256" key="2">
    <source>
        <dbReference type="ARBA" id="ARBA00007414"/>
    </source>
</evidence>
<feature type="transmembrane region" description="Helical" evidence="8">
    <location>
        <begin position="546"/>
        <end position="566"/>
    </location>
</feature>
<feature type="transmembrane region" description="Helical" evidence="8">
    <location>
        <begin position="523"/>
        <end position="541"/>
    </location>
</feature>
<keyword evidence="13" id="KW-1185">Reference proteome</keyword>
<dbReference type="Pfam" id="PF23021">
    <property type="entry name" value="6TM_2nd_PGAP2IP"/>
    <property type="match status" value="1"/>
</dbReference>
<feature type="domain" description="CWH43-like N-terminal" evidence="9">
    <location>
        <begin position="32"/>
        <end position="251"/>
    </location>
</feature>
<evidence type="ECO:0000256" key="4">
    <source>
        <dbReference type="ARBA" id="ARBA00022692"/>
    </source>
</evidence>
<keyword evidence="4 8" id="KW-0812">Transmembrane</keyword>
<dbReference type="InterPro" id="IPR053911">
    <property type="entry name" value="PGAP2IP_TM_2nd"/>
</dbReference>
<organism evidence="12 13">
    <name type="scientific">Basidiobolus ranarum</name>
    <dbReference type="NCBI Taxonomy" id="34480"/>
    <lineage>
        <taxon>Eukaryota</taxon>
        <taxon>Fungi</taxon>
        <taxon>Fungi incertae sedis</taxon>
        <taxon>Zoopagomycota</taxon>
        <taxon>Entomophthoromycotina</taxon>
        <taxon>Basidiobolomycetes</taxon>
        <taxon>Basidiobolales</taxon>
        <taxon>Basidiobolaceae</taxon>
        <taxon>Basidiobolus</taxon>
    </lineage>
</organism>